<dbReference type="InterPro" id="IPR022085">
    <property type="entry name" value="OpdG"/>
</dbReference>
<reference evidence="2" key="5">
    <citation type="submission" date="2018-04" db="UniProtKB">
        <authorList>
            <consortium name="EnsemblFungi"/>
        </authorList>
    </citation>
    <scope>IDENTIFICATION</scope>
    <source>
        <strain evidence="2">R3-111a-1</strain>
    </source>
</reference>
<protein>
    <submittedName>
        <fullName evidence="1 2">Uncharacterized protein</fullName>
    </submittedName>
</protein>
<keyword evidence="3" id="KW-1185">Reference proteome</keyword>
<dbReference type="HOGENOM" id="CLU_850046_0_0_1"/>
<name>J3NM29_GAET3</name>
<dbReference type="AlphaFoldDB" id="J3NM29"/>
<reference evidence="3" key="1">
    <citation type="submission" date="2010-07" db="EMBL/GenBank/DDBJ databases">
        <title>The genome sequence of Gaeumannomyces graminis var. tritici strain R3-111a-1.</title>
        <authorList>
            <consortium name="The Broad Institute Genome Sequencing Platform"/>
            <person name="Ma L.-J."/>
            <person name="Dead R."/>
            <person name="Young S."/>
            <person name="Zeng Q."/>
            <person name="Koehrsen M."/>
            <person name="Alvarado L."/>
            <person name="Berlin A."/>
            <person name="Chapman S.B."/>
            <person name="Chen Z."/>
            <person name="Freedman E."/>
            <person name="Gellesch M."/>
            <person name="Goldberg J."/>
            <person name="Griggs A."/>
            <person name="Gujja S."/>
            <person name="Heilman E.R."/>
            <person name="Heiman D."/>
            <person name="Hepburn T."/>
            <person name="Howarth C."/>
            <person name="Jen D."/>
            <person name="Larson L."/>
            <person name="Mehta T."/>
            <person name="Neiman D."/>
            <person name="Pearson M."/>
            <person name="Roberts A."/>
            <person name="Saif S."/>
            <person name="Shea T."/>
            <person name="Shenoy N."/>
            <person name="Sisk P."/>
            <person name="Stolte C."/>
            <person name="Sykes S."/>
            <person name="Walk T."/>
            <person name="White J."/>
            <person name="Yandava C."/>
            <person name="Haas B."/>
            <person name="Nusbaum C."/>
            <person name="Birren B."/>
        </authorList>
    </citation>
    <scope>NUCLEOTIDE SEQUENCE [LARGE SCALE GENOMIC DNA]</scope>
    <source>
        <strain evidence="3">R3-111a-1</strain>
    </source>
</reference>
<dbReference type="RefSeq" id="XP_009218369.1">
    <property type="nucleotide sequence ID" value="XM_009220105.1"/>
</dbReference>
<dbReference type="Pfam" id="PF12311">
    <property type="entry name" value="DUF3632"/>
    <property type="match status" value="1"/>
</dbReference>
<dbReference type="EMBL" id="GL385395">
    <property type="protein sequence ID" value="EJT82360.1"/>
    <property type="molecule type" value="Genomic_DNA"/>
</dbReference>
<dbReference type="VEuPathDB" id="FungiDB:GGTG_02333"/>
<reference evidence="1" key="3">
    <citation type="submission" date="2010-09" db="EMBL/GenBank/DDBJ databases">
        <title>Annotation of Gaeumannomyces graminis var. tritici R3-111a-1.</title>
        <authorList>
            <consortium name="The Broad Institute Genome Sequencing Platform"/>
            <person name="Ma L.-J."/>
            <person name="Dead R."/>
            <person name="Young S.K."/>
            <person name="Zeng Q."/>
            <person name="Gargeya S."/>
            <person name="Fitzgerald M."/>
            <person name="Haas B."/>
            <person name="Abouelleil A."/>
            <person name="Alvarado L."/>
            <person name="Arachchi H.M."/>
            <person name="Berlin A."/>
            <person name="Brown A."/>
            <person name="Chapman S.B."/>
            <person name="Chen Z."/>
            <person name="Dunbar C."/>
            <person name="Freedman E."/>
            <person name="Gearin G."/>
            <person name="Gellesch M."/>
            <person name="Goldberg J."/>
            <person name="Griggs A."/>
            <person name="Gujja S."/>
            <person name="Heiman D."/>
            <person name="Howarth C."/>
            <person name="Larson L."/>
            <person name="Lui A."/>
            <person name="MacDonald P.J.P."/>
            <person name="Mehta T."/>
            <person name="Montmayeur A."/>
            <person name="Murphy C."/>
            <person name="Neiman D."/>
            <person name="Pearson M."/>
            <person name="Priest M."/>
            <person name="Roberts A."/>
            <person name="Saif S."/>
            <person name="Shea T."/>
            <person name="Shenoy N."/>
            <person name="Sisk P."/>
            <person name="Stolte C."/>
            <person name="Sykes S."/>
            <person name="Yandava C."/>
            <person name="Wortman J."/>
            <person name="Nusbaum C."/>
            <person name="Birren B."/>
        </authorList>
    </citation>
    <scope>NUCLEOTIDE SEQUENCE</scope>
    <source>
        <strain evidence="1">R3-111a-1</strain>
    </source>
</reference>
<sequence length="327" mass="34576">MKENDPLLLKWRALGPSAPPHERRELFSAIVRAEIDADALTGDESGGLALSIESKIDALTSMAAHPPPDLAAFEQGFHDLCARARGDVLRAAAVGPKIGGDDGAQHQQGLGMAASNIGGDGRVAALSNGARAWADMPFLAEDFAAAFAGWQAMPRPHRAGLAPLLGRLLAVGVGDAGLAVCALVVMRNALEEAPVAGAGAVAPDLEPLRHLIRHAAARLLRLSDDAAAVMPGPFAAELSGLGRRARDAGVTVPPGSRLGPERWAFWNARLFEIIKESEGESRFVDDARASLLRMWAEEDIAWGPERSPPGRWDELRPLLPDVMPSHG</sequence>
<reference evidence="2" key="4">
    <citation type="journal article" date="2015" name="G3 (Bethesda)">
        <title>Genome sequences of three phytopathogenic species of the Magnaporthaceae family of fungi.</title>
        <authorList>
            <person name="Okagaki L.H."/>
            <person name="Nunes C.C."/>
            <person name="Sailsbery J."/>
            <person name="Clay B."/>
            <person name="Brown D."/>
            <person name="John T."/>
            <person name="Oh Y."/>
            <person name="Young N."/>
            <person name="Fitzgerald M."/>
            <person name="Haas B.J."/>
            <person name="Zeng Q."/>
            <person name="Young S."/>
            <person name="Adiconis X."/>
            <person name="Fan L."/>
            <person name="Levin J.Z."/>
            <person name="Mitchell T.K."/>
            <person name="Okubara P.A."/>
            <person name="Farman M.L."/>
            <person name="Kohn L.M."/>
            <person name="Birren B."/>
            <person name="Ma L.-J."/>
            <person name="Dean R.A."/>
        </authorList>
    </citation>
    <scope>NUCLEOTIDE SEQUENCE</scope>
    <source>
        <strain evidence="2">R3-111a-1</strain>
    </source>
</reference>
<gene>
    <name evidence="2" type="primary">20342791</name>
    <name evidence="1" type="ORF">GGTG_02333</name>
</gene>
<dbReference type="EnsemblFungi" id="EJT82360">
    <property type="protein sequence ID" value="EJT82360"/>
    <property type="gene ID" value="GGTG_02333"/>
</dbReference>
<evidence type="ECO:0000313" key="2">
    <source>
        <dbReference type="EnsemblFungi" id="EJT82360"/>
    </source>
</evidence>
<accession>J3NM29</accession>
<dbReference type="OrthoDB" id="3350591at2759"/>
<reference evidence="1" key="2">
    <citation type="submission" date="2010-07" db="EMBL/GenBank/DDBJ databases">
        <authorList>
            <consortium name="The Broad Institute Genome Sequencing Platform"/>
            <consortium name="Broad Institute Genome Sequencing Center for Infectious Disease"/>
            <person name="Ma L.-J."/>
            <person name="Dead R."/>
            <person name="Young S."/>
            <person name="Zeng Q."/>
            <person name="Koehrsen M."/>
            <person name="Alvarado L."/>
            <person name="Berlin A."/>
            <person name="Chapman S.B."/>
            <person name="Chen Z."/>
            <person name="Freedman E."/>
            <person name="Gellesch M."/>
            <person name="Goldberg J."/>
            <person name="Griggs A."/>
            <person name="Gujja S."/>
            <person name="Heilman E.R."/>
            <person name="Heiman D."/>
            <person name="Hepburn T."/>
            <person name="Howarth C."/>
            <person name="Jen D."/>
            <person name="Larson L."/>
            <person name="Mehta T."/>
            <person name="Neiman D."/>
            <person name="Pearson M."/>
            <person name="Roberts A."/>
            <person name="Saif S."/>
            <person name="Shea T."/>
            <person name="Shenoy N."/>
            <person name="Sisk P."/>
            <person name="Stolte C."/>
            <person name="Sykes S."/>
            <person name="Walk T."/>
            <person name="White J."/>
            <person name="Yandava C."/>
            <person name="Haas B."/>
            <person name="Nusbaum C."/>
            <person name="Birren B."/>
        </authorList>
    </citation>
    <scope>NUCLEOTIDE SEQUENCE</scope>
    <source>
        <strain evidence="1">R3-111a-1</strain>
    </source>
</reference>
<organism evidence="1">
    <name type="scientific">Gaeumannomyces tritici (strain R3-111a-1)</name>
    <name type="common">Wheat and barley take-all root rot fungus</name>
    <name type="synonym">Gaeumannomyces graminis var. tritici</name>
    <dbReference type="NCBI Taxonomy" id="644352"/>
    <lineage>
        <taxon>Eukaryota</taxon>
        <taxon>Fungi</taxon>
        <taxon>Dikarya</taxon>
        <taxon>Ascomycota</taxon>
        <taxon>Pezizomycotina</taxon>
        <taxon>Sordariomycetes</taxon>
        <taxon>Sordariomycetidae</taxon>
        <taxon>Magnaporthales</taxon>
        <taxon>Magnaporthaceae</taxon>
        <taxon>Gaeumannomyces</taxon>
    </lineage>
</organism>
<proteinExistence type="predicted"/>
<dbReference type="STRING" id="644352.J3NM29"/>
<dbReference type="GeneID" id="20342791"/>
<dbReference type="Proteomes" id="UP000006039">
    <property type="component" value="Unassembled WGS sequence"/>
</dbReference>
<evidence type="ECO:0000313" key="1">
    <source>
        <dbReference type="EMBL" id="EJT82360.1"/>
    </source>
</evidence>
<evidence type="ECO:0000313" key="3">
    <source>
        <dbReference type="Proteomes" id="UP000006039"/>
    </source>
</evidence>